<feature type="domain" description="Peptidase S9 prolyl oligopeptidase catalytic" evidence="3">
    <location>
        <begin position="781"/>
        <end position="950"/>
    </location>
</feature>
<evidence type="ECO:0000259" key="3">
    <source>
        <dbReference type="Pfam" id="PF00326"/>
    </source>
</evidence>
<evidence type="ECO:0000313" key="4">
    <source>
        <dbReference type="EMBL" id="GMQ28682.1"/>
    </source>
</evidence>
<dbReference type="InterPro" id="IPR029058">
    <property type="entry name" value="AB_hydrolase_fold"/>
</dbReference>
<dbReference type="PANTHER" id="PTHR42776:SF27">
    <property type="entry name" value="DIPEPTIDYL PEPTIDASE FAMILY MEMBER 6"/>
    <property type="match status" value="1"/>
</dbReference>
<gene>
    <name evidence="4" type="ORF">Aconfl_13250</name>
</gene>
<dbReference type="SUPFAM" id="SSF53474">
    <property type="entry name" value="alpha/beta-Hydrolases"/>
    <property type="match status" value="1"/>
</dbReference>
<feature type="signal peptide" evidence="2">
    <location>
        <begin position="1"/>
        <end position="20"/>
    </location>
</feature>
<protein>
    <submittedName>
        <fullName evidence="4">Prolyl oligopeptidase family serine peptidase</fullName>
    </submittedName>
</protein>
<dbReference type="Pfam" id="PF00326">
    <property type="entry name" value="Peptidase_S9"/>
    <property type="match status" value="1"/>
</dbReference>
<keyword evidence="1" id="KW-0378">Hydrolase</keyword>
<dbReference type="InterPro" id="IPR001375">
    <property type="entry name" value="Peptidase_S9_cat"/>
</dbReference>
<dbReference type="Proteomes" id="UP001338309">
    <property type="component" value="Unassembled WGS sequence"/>
</dbReference>
<organism evidence="4 5">
    <name type="scientific">Algoriphagus confluentis</name>
    <dbReference type="NCBI Taxonomy" id="1697556"/>
    <lineage>
        <taxon>Bacteria</taxon>
        <taxon>Pseudomonadati</taxon>
        <taxon>Bacteroidota</taxon>
        <taxon>Cytophagia</taxon>
        <taxon>Cytophagales</taxon>
        <taxon>Cyclobacteriaceae</taxon>
        <taxon>Algoriphagus</taxon>
    </lineage>
</organism>
<proteinExistence type="predicted"/>
<evidence type="ECO:0000256" key="1">
    <source>
        <dbReference type="ARBA" id="ARBA00022801"/>
    </source>
</evidence>
<evidence type="ECO:0000256" key="2">
    <source>
        <dbReference type="SAM" id="SignalP"/>
    </source>
</evidence>
<keyword evidence="2" id="KW-0732">Signal</keyword>
<feature type="chain" id="PRO_5045906091" evidence="2">
    <location>
        <begin position="21"/>
        <end position="975"/>
    </location>
</feature>
<dbReference type="Gene3D" id="3.40.50.1820">
    <property type="entry name" value="alpha/beta hydrolase"/>
    <property type="match status" value="1"/>
</dbReference>
<name>A0ABQ6PL40_9BACT</name>
<sequence>MRKPLLILWLFALTIQLAFAQDAPKAMSWKDVATWKSMPGNGFKLSPDGKWAAYVLTGLEADGELILRNSSDTTGQKTFPIGNTNSGNFEFSENSQWLAFREFPKFAEKQANEKAKGKPLKDKVHLLKLGTEDKKTFEGVSSYSFNGEAATHLILNLPKEGNGEAKGSDLLIYHLASGKSQNLGNVREHAVNKAGTHLAYTVDAANSQGNGLYLLTLATNSIQVLDSDEAGYQSLNWTEKGDAFAALKMKKDKKYKQDQGILLGVKNLSNPEVVLYEPAKDSTGFDRKYTISPNRRPMWSEDLTRLFYGIHPLVLAEKEKPKKEVDADSVKAEEAENLAKIMADTTIKSISDLQKAIGKLNSGKSDDKKSNDTKKPEMTIWHWNDSRLQSRQQVMENMDKNYSFWAMYDVASKKHITLQDSSMRELNLLPQEHFALGSDIQAYELQGNLDGQAYRDYYLVDLKTGVKSTLFEKFYQPSFASMPRPSTDGKKLLYGKDGHFYVFDILAKTHTNITENLPVTFINVEDDHNVEKPMQNPLGWSSDSQYVLLRDGWDIWQIPMGGKETAVNLTQNGRAQKIRYQYRFGLDEEEKGIDLRKTAYIRMYGENTKKSGIAQLNPAKKGGLAPGVNVLIWEDASIQSLAKAEKASVFTFTKEKANQPTQVYLTDASLSTPKQVTENAPDAGKFAWSAGVKLVDYVTARGDSLQAALFLPAGYVKGQKYPTVVYYYEKLSQTLHNWANPSYSGTGWNPSLYTSNGYAVLIPDIVYKLDDPGMSAVWAVLPAVDAAIKSGVIDENNMGLHGHSWGGYQTSFLITQTTRFKAAAAGAPLTNMISMYDLIYWNSGGGNMSIFEASQGRFRGGPWENWEAYERNSPIYHVKNVQTPLLLLHNDKDGAVDFTQGVEYYNALRRLKKPVIMVQYLGENHGLGKTENRKDYAVRMMEFFDHHLKGAEAPDWMSKGVPRLQLGEHLEDRAF</sequence>
<dbReference type="RefSeq" id="WP_338223430.1">
    <property type="nucleotide sequence ID" value="NZ_BTPD01000004.1"/>
</dbReference>
<accession>A0ABQ6PL40</accession>
<dbReference type="SUPFAM" id="SSF82171">
    <property type="entry name" value="DPP6 N-terminal domain-like"/>
    <property type="match status" value="1"/>
</dbReference>
<reference evidence="4 5" key="1">
    <citation type="submission" date="2023-08" db="EMBL/GenBank/DDBJ databases">
        <title>Draft genome sequence of Algoriphagus confluentis.</title>
        <authorList>
            <person name="Takatani N."/>
            <person name="Hosokawa M."/>
            <person name="Sawabe T."/>
        </authorList>
    </citation>
    <scope>NUCLEOTIDE SEQUENCE [LARGE SCALE GENOMIC DNA]</scope>
    <source>
        <strain evidence="4 5">NBRC 111222</strain>
    </source>
</reference>
<dbReference type="PANTHER" id="PTHR42776">
    <property type="entry name" value="SERINE PEPTIDASE S9 FAMILY MEMBER"/>
    <property type="match status" value="1"/>
</dbReference>
<comment type="caution">
    <text evidence="4">The sequence shown here is derived from an EMBL/GenBank/DDBJ whole genome shotgun (WGS) entry which is preliminary data.</text>
</comment>
<dbReference type="EMBL" id="BTPD01000004">
    <property type="protein sequence ID" value="GMQ28682.1"/>
    <property type="molecule type" value="Genomic_DNA"/>
</dbReference>
<evidence type="ECO:0000313" key="5">
    <source>
        <dbReference type="Proteomes" id="UP001338309"/>
    </source>
</evidence>
<keyword evidence="5" id="KW-1185">Reference proteome</keyword>